<evidence type="ECO:0000313" key="1">
    <source>
        <dbReference type="EMBL" id="EMI52950.1"/>
    </source>
</evidence>
<organism evidence="1 2">
    <name type="scientific">Rhodopirellula sallentina SM41</name>
    <dbReference type="NCBI Taxonomy" id="1263870"/>
    <lineage>
        <taxon>Bacteria</taxon>
        <taxon>Pseudomonadati</taxon>
        <taxon>Planctomycetota</taxon>
        <taxon>Planctomycetia</taxon>
        <taxon>Pirellulales</taxon>
        <taxon>Pirellulaceae</taxon>
        <taxon>Rhodopirellula</taxon>
    </lineage>
</organism>
<reference evidence="1 2" key="1">
    <citation type="journal article" date="2013" name="Mar. Genomics">
        <title>Expression of sulfatases in Rhodopirellula baltica and the diversity of sulfatases in the genus Rhodopirellula.</title>
        <authorList>
            <person name="Wegner C.E."/>
            <person name="Richter-Heitmann T."/>
            <person name="Klindworth A."/>
            <person name="Klockow C."/>
            <person name="Richter M."/>
            <person name="Achstetter T."/>
            <person name="Glockner F.O."/>
            <person name="Harder J."/>
        </authorList>
    </citation>
    <scope>NUCLEOTIDE SEQUENCE [LARGE SCALE GENOMIC DNA]</scope>
    <source>
        <strain evidence="1 2">SM41</strain>
    </source>
</reference>
<dbReference type="EMBL" id="ANOH01000398">
    <property type="protein sequence ID" value="EMI52950.1"/>
    <property type="molecule type" value="Genomic_DNA"/>
</dbReference>
<dbReference type="AlphaFoldDB" id="M5TUV6"/>
<comment type="caution">
    <text evidence="1">The sequence shown here is derived from an EMBL/GenBank/DDBJ whole genome shotgun (WGS) entry which is preliminary data.</text>
</comment>
<name>M5TUV6_9BACT</name>
<proteinExistence type="predicted"/>
<dbReference type="Proteomes" id="UP000011885">
    <property type="component" value="Unassembled WGS sequence"/>
</dbReference>
<keyword evidence="2" id="KW-1185">Reference proteome</keyword>
<accession>M5TUV6</accession>
<protein>
    <submittedName>
        <fullName evidence="1">Uncharacterized protein</fullName>
    </submittedName>
</protein>
<sequence length="83" mass="9561">MGSTLDELFCLGGLFERFNATLLLRGETLDRFRKALALARNPFEAIRKPSDWVWQYELIACRVKPVLGVFYIANSSKFCSSRR</sequence>
<evidence type="ECO:0000313" key="2">
    <source>
        <dbReference type="Proteomes" id="UP000011885"/>
    </source>
</evidence>
<gene>
    <name evidence="1" type="ORF">RSSM_05619</name>
</gene>